<dbReference type="Proteomes" id="UP001498398">
    <property type="component" value="Unassembled WGS sequence"/>
</dbReference>
<evidence type="ECO:0000256" key="1">
    <source>
        <dbReference type="ARBA" id="ARBA00005725"/>
    </source>
</evidence>
<dbReference type="InterPro" id="IPR051609">
    <property type="entry name" value="NmrA/Isoflavone_reductase-like"/>
</dbReference>
<comment type="similarity">
    <text evidence="1">Belongs to the NmrA-type oxidoreductase family. Isoflavone reductase subfamily.</text>
</comment>
<proteinExistence type="inferred from homology"/>
<dbReference type="PANTHER" id="PTHR47706">
    <property type="entry name" value="NMRA-LIKE FAMILY PROTEIN"/>
    <property type="match status" value="1"/>
</dbReference>
<evidence type="ECO:0000259" key="4">
    <source>
        <dbReference type="Pfam" id="PF05368"/>
    </source>
</evidence>
<evidence type="ECO:0000256" key="3">
    <source>
        <dbReference type="ARBA" id="ARBA00023002"/>
    </source>
</evidence>
<organism evidence="5 6">
    <name type="scientific">Marasmiellus scandens</name>
    <dbReference type="NCBI Taxonomy" id="2682957"/>
    <lineage>
        <taxon>Eukaryota</taxon>
        <taxon>Fungi</taxon>
        <taxon>Dikarya</taxon>
        <taxon>Basidiomycota</taxon>
        <taxon>Agaricomycotina</taxon>
        <taxon>Agaricomycetes</taxon>
        <taxon>Agaricomycetidae</taxon>
        <taxon>Agaricales</taxon>
        <taxon>Marasmiineae</taxon>
        <taxon>Omphalotaceae</taxon>
        <taxon>Marasmiellus</taxon>
    </lineage>
</organism>
<keyword evidence="2" id="KW-0521">NADP</keyword>
<evidence type="ECO:0000313" key="6">
    <source>
        <dbReference type="Proteomes" id="UP001498398"/>
    </source>
</evidence>
<evidence type="ECO:0000256" key="2">
    <source>
        <dbReference type="ARBA" id="ARBA00022857"/>
    </source>
</evidence>
<keyword evidence="3" id="KW-0560">Oxidoreductase</keyword>
<accession>A0ABR1JEW5</accession>
<sequence>MAPSKRVAIAGGKGGLGLHLVEGLLERGDALDVIILSRSASAPITAHGRSAPVIAVDYNDLGSIEAVLKEHRIDTIISALLAPPAELTKTQINLIQASMNVPSMRRFAPTEFGMGSEIAVSIGTYYECKRAVLKFLRESKAASKHNLEYTAFVCGIFMNYLGFDNPRPDKEKAYGHLAPTAAIYRFSQGKVVLPGNGEQKQFWSRGEDVGKFVAAACLLDSWPEVCSMAGGVATGNEIVQIYEKVSGKKLEVTYWAKEDIIAELQDLGNRTGPSSPDGNPDLYMDKTFRESQLAIINGELPERMVLNEITDVKPMGFEEYLRLWWGQ</sequence>
<dbReference type="PANTHER" id="PTHR47706:SF4">
    <property type="entry name" value="NMRA-LIKE DOMAIN-CONTAINING PROTEIN"/>
    <property type="match status" value="1"/>
</dbReference>
<dbReference type="Gene3D" id="3.40.50.720">
    <property type="entry name" value="NAD(P)-binding Rossmann-like Domain"/>
    <property type="match status" value="1"/>
</dbReference>
<reference evidence="5 6" key="1">
    <citation type="submission" date="2024-01" db="EMBL/GenBank/DDBJ databases">
        <title>A draft genome for the cacao thread blight pathogen Marasmiellus scandens.</title>
        <authorList>
            <person name="Baruah I.K."/>
            <person name="Leung J."/>
            <person name="Bukari Y."/>
            <person name="Amoako-Attah I."/>
            <person name="Meinhardt L.W."/>
            <person name="Bailey B.A."/>
            <person name="Cohen S.P."/>
        </authorList>
    </citation>
    <scope>NUCLEOTIDE SEQUENCE [LARGE SCALE GENOMIC DNA]</scope>
    <source>
        <strain evidence="5 6">GH-19</strain>
    </source>
</reference>
<dbReference type="SUPFAM" id="SSF51735">
    <property type="entry name" value="NAD(P)-binding Rossmann-fold domains"/>
    <property type="match status" value="1"/>
</dbReference>
<dbReference type="Gene3D" id="3.90.25.10">
    <property type="entry name" value="UDP-galactose 4-epimerase, domain 1"/>
    <property type="match status" value="1"/>
</dbReference>
<dbReference type="InterPro" id="IPR036291">
    <property type="entry name" value="NAD(P)-bd_dom_sf"/>
</dbReference>
<keyword evidence="6" id="KW-1185">Reference proteome</keyword>
<gene>
    <name evidence="5" type="ORF">VKT23_009262</name>
</gene>
<feature type="domain" description="NmrA-like" evidence="4">
    <location>
        <begin position="4"/>
        <end position="264"/>
    </location>
</feature>
<evidence type="ECO:0000313" key="5">
    <source>
        <dbReference type="EMBL" id="KAK7460541.1"/>
    </source>
</evidence>
<dbReference type="EMBL" id="JBANRG010000015">
    <property type="protein sequence ID" value="KAK7460541.1"/>
    <property type="molecule type" value="Genomic_DNA"/>
</dbReference>
<dbReference type="Pfam" id="PF05368">
    <property type="entry name" value="NmrA"/>
    <property type="match status" value="1"/>
</dbReference>
<dbReference type="InterPro" id="IPR008030">
    <property type="entry name" value="NmrA-like"/>
</dbReference>
<name>A0ABR1JEW5_9AGAR</name>
<comment type="caution">
    <text evidence="5">The sequence shown here is derived from an EMBL/GenBank/DDBJ whole genome shotgun (WGS) entry which is preliminary data.</text>
</comment>
<protein>
    <recommendedName>
        <fullName evidence="4">NmrA-like domain-containing protein</fullName>
    </recommendedName>
</protein>